<gene>
    <name evidence="7" type="ORF">PPRIM_AZ9-3.1.T0100379</name>
</gene>
<dbReference type="PROSITE" id="PS50067">
    <property type="entry name" value="KINESIN_MOTOR_2"/>
    <property type="match status" value="1"/>
</dbReference>
<comment type="similarity">
    <text evidence="4">Belongs to the TRAFAC class myosin-kinesin ATPase superfamily. Kinesin family.</text>
</comment>
<keyword evidence="1 5" id="KW-0175">Coiled coil</keyword>
<dbReference type="EMBL" id="CAJJDM010000007">
    <property type="protein sequence ID" value="CAD8046484.1"/>
    <property type="molecule type" value="Genomic_DNA"/>
</dbReference>
<evidence type="ECO:0000256" key="3">
    <source>
        <dbReference type="PROSITE-ProRule" id="PRU00235"/>
    </source>
</evidence>
<proteinExistence type="inferred from homology"/>
<reference evidence="7" key="1">
    <citation type="submission" date="2021-01" db="EMBL/GenBank/DDBJ databases">
        <authorList>
            <consortium name="Genoscope - CEA"/>
            <person name="William W."/>
        </authorList>
    </citation>
    <scope>NUCLEOTIDE SEQUENCE</scope>
</reference>
<evidence type="ECO:0000256" key="5">
    <source>
        <dbReference type="SAM" id="Coils"/>
    </source>
</evidence>
<dbReference type="PANTHER" id="PTHR47968">
    <property type="entry name" value="CENTROMERE PROTEIN E"/>
    <property type="match status" value="1"/>
</dbReference>
<dbReference type="Pfam" id="PF00415">
    <property type="entry name" value="RCC1"/>
    <property type="match status" value="5"/>
</dbReference>
<dbReference type="OMA" id="HTIFRIF"/>
<feature type="repeat" description="RCC1" evidence="3">
    <location>
        <begin position="451"/>
        <end position="500"/>
    </location>
</feature>
<keyword evidence="4" id="KW-0547">Nucleotide-binding</keyword>
<evidence type="ECO:0000256" key="4">
    <source>
        <dbReference type="PROSITE-ProRule" id="PRU00283"/>
    </source>
</evidence>
<feature type="binding site" evidence="4">
    <location>
        <begin position="72"/>
        <end position="79"/>
    </location>
    <ligand>
        <name>ATP</name>
        <dbReference type="ChEBI" id="CHEBI:30616"/>
    </ligand>
</feature>
<feature type="repeat" description="RCC1" evidence="3">
    <location>
        <begin position="500"/>
        <end position="547"/>
    </location>
</feature>
<feature type="repeat" description="RCC1" evidence="3">
    <location>
        <begin position="651"/>
        <end position="698"/>
    </location>
</feature>
<feature type="repeat" description="RCC1" evidence="3">
    <location>
        <begin position="547"/>
        <end position="595"/>
    </location>
</feature>
<dbReference type="PANTHER" id="PTHR47968:SF75">
    <property type="entry name" value="CENTROMERE-ASSOCIATED PROTEIN E"/>
    <property type="match status" value="1"/>
</dbReference>
<protein>
    <recommendedName>
        <fullName evidence="6">Kinesin motor domain-containing protein</fullName>
    </recommendedName>
</protein>
<sequence>MLQVCIRVRPLLKHEKNAQWFVNKNNINSSNKSFTFDQVECETRTQTLYNKIAKQNVKKALNGYHTTIMCYGQTTSGKTFTTLGTHDNPGILPCALRDVFLDDNVKCSIQYVQIYNEVIDDLLDPKCTSLQIINDQKWGTSLQLKQTPVKSFDQAIELLNEGEERRIYRETQIHDKSSRSHTIFRIFIENGSRYSCLNIVDLAGSERVSSENDINHETGYINKSLLALTNVINQLTEQKQQHISYRDSKLTRLLQNSLGGNSITVLICCISPGNNTQTLSTLQFAQRAKIVKNTPIINGEKQTQELQDQQFQSSSYSNFNIFTYAQSQKQSSKNSFQAFIKLEQKYQKKYCELLQQYYKELNKLQINEQDLQDVISILERNILTQLEEMKQSISDTNNEDQQYKLLIWGSGQDGRLGLGDEKTCKIPTEISNYKFSQVSCGFHHTLAICNGCIYAWGRGQKGQLGLGNFETILSPTKIDNLKNATQIACGWQHSLAICDGNLYTWGCGDDGQLGNGDCQSINQPIAIQEDVEFIYAGHSQSGFMKEGMLYTFGNNQDGRCMIDSLGILTEPEQVPLNDIKSVSLGVSHMGVVTNDGCVYMAGTSIDGQLGTFSTDDEVATWFTQLDKFNSSNRAQQIQCGDSFTLVLNTKGIIYAFGKGSFKRLGLSTTDNIYEPTPLPIQGDMIYAGCRHACSITKNGQAYMWGFNFHNQLGLGQDDLDQEPILLKINNIKQMSLGYFHSAALVSN</sequence>
<evidence type="ECO:0000256" key="1">
    <source>
        <dbReference type="ARBA" id="ARBA00023054"/>
    </source>
</evidence>
<dbReference type="GO" id="GO:0003777">
    <property type="term" value="F:microtubule motor activity"/>
    <property type="evidence" value="ECO:0007669"/>
    <property type="project" value="InterPro"/>
</dbReference>
<dbReference type="GO" id="GO:0008017">
    <property type="term" value="F:microtubule binding"/>
    <property type="evidence" value="ECO:0007669"/>
    <property type="project" value="InterPro"/>
</dbReference>
<dbReference type="InterPro" id="IPR000408">
    <property type="entry name" value="Reg_chr_condens"/>
</dbReference>
<keyword evidence="4" id="KW-0067">ATP-binding</keyword>
<name>A0A8S1JUK0_PARPR</name>
<evidence type="ECO:0000313" key="7">
    <source>
        <dbReference type="EMBL" id="CAD8046484.1"/>
    </source>
</evidence>
<dbReference type="GO" id="GO:0007018">
    <property type="term" value="P:microtubule-based movement"/>
    <property type="evidence" value="ECO:0007669"/>
    <property type="project" value="InterPro"/>
</dbReference>
<feature type="repeat" description="RCC1" evidence="3">
    <location>
        <begin position="403"/>
        <end position="451"/>
    </location>
</feature>
<dbReference type="PROSITE" id="PS50012">
    <property type="entry name" value="RCC1_3"/>
    <property type="match status" value="7"/>
</dbReference>
<comment type="caution">
    <text evidence="7">The sequence shown here is derived from an EMBL/GenBank/DDBJ whole genome shotgun (WGS) entry which is preliminary data.</text>
</comment>
<dbReference type="InterPro" id="IPR001752">
    <property type="entry name" value="Kinesin_motor_dom"/>
</dbReference>
<dbReference type="SMART" id="SM00129">
    <property type="entry name" value="KISc"/>
    <property type="match status" value="1"/>
</dbReference>
<dbReference type="Proteomes" id="UP000688137">
    <property type="component" value="Unassembled WGS sequence"/>
</dbReference>
<keyword evidence="8" id="KW-1185">Reference proteome</keyword>
<dbReference type="AlphaFoldDB" id="A0A8S1JUK0"/>
<organism evidence="7 8">
    <name type="scientific">Paramecium primaurelia</name>
    <dbReference type="NCBI Taxonomy" id="5886"/>
    <lineage>
        <taxon>Eukaryota</taxon>
        <taxon>Sar</taxon>
        <taxon>Alveolata</taxon>
        <taxon>Ciliophora</taxon>
        <taxon>Intramacronucleata</taxon>
        <taxon>Oligohymenophorea</taxon>
        <taxon>Peniculida</taxon>
        <taxon>Parameciidae</taxon>
        <taxon>Paramecium</taxon>
    </lineage>
</organism>
<dbReference type="GO" id="GO:0005524">
    <property type="term" value="F:ATP binding"/>
    <property type="evidence" value="ECO:0007669"/>
    <property type="project" value="UniProtKB-UniRule"/>
</dbReference>
<evidence type="ECO:0000259" key="6">
    <source>
        <dbReference type="PROSITE" id="PS50067"/>
    </source>
</evidence>
<feature type="domain" description="Kinesin motor" evidence="6">
    <location>
        <begin position="1"/>
        <end position="291"/>
    </location>
</feature>
<evidence type="ECO:0000313" key="8">
    <source>
        <dbReference type="Proteomes" id="UP000688137"/>
    </source>
</evidence>
<feature type="repeat" description="RCC1" evidence="3">
    <location>
        <begin position="596"/>
        <end position="650"/>
    </location>
</feature>
<keyword evidence="2 4" id="KW-0505">Motor protein</keyword>
<feature type="repeat" description="RCC1" evidence="3">
    <location>
        <begin position="699"/>
        <end position="747"/>
    </location>
</feature>
<feature type="coiled-coil region" evidence="5">
    <location>
        <begin position="354"/>
        <end position="381"/>
    </location>
</feature>
<evidence type="ECO:0000256" key="2">
    <source>
        <dbReference type="ARBA" id="ARBA00023175"/>
    </source>
</evidence>
<accession>A0A8S1JUK0</accession>
<dbReference type="InterPro" id="IPR027640">
    <property type="entry name" value="Kinesin-like_fam"/>
</dbReference>
<dbReference type="Pfam" id="PF00225">
    <property type="entry name" value="Kinesin"/>
    <property type="match status" value="1"/>
</dbReference>